<proteinExistence type="predicted"/>
<gene>
    <name evidence="2" type="ORF">SAMN04487868_10776</name>
</gene>
<comment type="caution">
    <text evidence="2">The sequence shown here is derived from an EMBL/GenBank/DDBJ whole genome shotgun (WGS) entry which is preliminary data.</text>
</comment>
<keyword evidence="3" id="KW-1185">Reference proteome</keyword>
<protein>
    <submittedName>
        <fullName evidence="2">Uncharacterized protein</fullName>
    </submittedName>
</protein>
<evidence type="ECO:0000313" key="3">
    <source>
        <dbReference type="Proteomes" id="UP000199211"/>
    </source>
</evidence>
<sequence length="192" mass="20360">MKRNIVNQSLLVAAVAIFSGLGLVAPALANQNEADQPKKKPKADSDEAVIQTLLSAGPESVTKHATVLSRAGKVLQQGSGEWVCRFAGLAGDTPTCLDSQSRAYFKARFQGKTPQVDRIGLTYMLHGMTTDTGMQMPPHVMVIVPDPTDLKQFPTAPQSGAPWVMKANTPYAHLIIPVGGLSMGAIPQPSGQ</sequence>
<dbReference type="EMBL" id="FOTV01000007">
    <property type="protein sequence ID" value="SFL69805.1"/>
    <property type="molecule type" value="Genomic_DNA"/>
</dbReference>
<dbReference type="Proteomes" id="UP000199211">
    <property type="component" value="Unassembled WGS sequence"/>
</dbReference>
<name>A0ABY1FN78_9GAMM</name>
<feature type="chain" id="PRO_5047232314" evidence="1">
    <location>
        <begin position="30"/>
        <end position="192"/>
    </location>
</feature>
<evidence type="ECO:0000256" key="1">
    <source>
        <dbReference type="SAM" id="SignalP"/>
    </source>
</evidence>
<reference evidence="2 3" key="1">
    <citation type="submission" date="2016-10" db="EMBL/GenBank/DDBJ databases">
        <authorList>
            <person name="Varghese N."/>
            <person name="Submissions S."/>
        </authorList>
    </citation>
    <scope>NUCLEOTIDE SEQUENCE [LARGE SCALE GENOMIC DNA]</scope>
    <source>
        <strain evidence="2 3">DSM 26291</strain>
    </source>
</reference>
<evidence type="ECO:0000313" key="2">
    <source>
        <dbReference type="EMBL" id="SFL69805.1"/>
    </source>
</evidence>
<accession>A0ABY1FN78</accession>
<dbReference type="RefSeq" id="WP_075194555.1">
    <property type="nucleotide sequence ID" value="NZ_FOTV01000007.1"/>
</dbReference>
<organism evidence="2 3">
    <name type="scientific">Marinobacter salarius</name>
    <dbReference type="NCBI Taxonomy" id="1420917"/>
    <lineage>
        <taxon>Bacteria</taxon>
        <taxon>Pseudomonadati</taxon>
        <taxon>Pseudomonadota</taxon>
        <taxon>Gammaproteobacteria</taxon>
        <taxon>Pseudomonadales</taxon>
        <taxon>Marinobacteraceae</taxon>
        <taxon>Marinobacter</taxon>
    </lineage>
</organism>
<feature type="signal peptide" evidence="1">
    <location>
        <begin position="1"/>
        <end position="29"/>
    </location>
</feature>
<keyword evidence="1" id="KW-0732">Signal</keyword>